<evidence type="ECO:0000256" key="5">
    <source>
        <dbReference type="ARBA" id="ARBA00023136"/>
    </source>
</evidence>
<dbReference type="SUPFAM" id="SSF161070">
    <property type="entry name" value="SNF-like"/>
    <property type="match status" value="1"/>
</dbReference>
<feature type="transmembrane region" description="Helical" evidence="7">
    <location>
        <begin position="433"/>
        <end position="455"/>
    </location>
</feature>
<protein>
    <recommendedName>
        <fullName evidence="6">Transporter</fullName>
    </recommendedName>
</protein>
<dbReference type="InterPro" id="IPR047218">
    <property type="entry name" value="YocR/YhdH-like"/>
</dbReference>
<comment type="subcellular location">
    <subcellularLocation>
        <location evidence="1">Membrane</location>
        <topology evidence="1">Multi-pass membrane protein</topology>
    </subcellularLocation>
</comment>
<comment type="similarity">
    <text evidence="6">Belongs to the sodium:neurotransmitter symporter (SNF) (TC 2.A.22) family.</text>
</comment>
<dbReference type="PROSITE" id="PS00610">
    <property type="entry name" value="NA_NEUROTRAN_SYMP_1"/>
    <property type="match status" value="1"/>
</dbReference>
<evidence type="ECO:0000313" key="9">
    <source>
        <dbReference type="Proteomes" id="UP000754226"/>
    </source>
</evidence>
<gene>
    <name evidence="8" type="ORF">KHX13_07340</name>
</gene>
<evidence type="ECO:0000256" key="2">
    <source>
        <dbReference type="ARBA" id="ARBA00022448"/>
    </source>
</evidence>
<dbReference type="InterPro" id="IPR000175">
    <property type="entry name" value="Na/ntran_symport"/>
</dbReference>
<keyword evidence="2 6" id="KW-0813">Transport</keyword>
<sequence length="456" mass="50082">MKERETLGSRLGFILLSAGCAIGVGNVWRFPYITGQYGGGFFVLVYVLFLAILGIPIMTMEYAMGRATKRSILPAYRLLEPKGSHWHLMGYLSMAGNYVLLMYYSVVSAWIFYYAYLMMRGTFLGLDTAQVETIYGGMMGSPQILVSVMLIVVVLTAFICSMGLKKGVESITKFMMMALLALMVILGIRSLLLPGAMEGISFYLKPNLANMEKDGIWNAVYAALNQSFFTLSIGMGGMEIFGSYIEKDKRLMGEAVTVTALDTFVAITAGLIIFPACFAYGIAPDAGPKLIFLTLPRVFSSMAGGVVWGSLFFIFLSFAALSTMIGVFENLQAFAIDLKGASRKAAGLVNGLIIAIGSIPCALGFNLWASFQPLRPGNTVMDMEDFFVSNICLPVGSFIITLFCTWKFGWGFDRFVKEANEGKGLSVARKFQWYFKYVLPCIVGFLVVYGIVTYFG</sequence>
<feature type="transmembrane region" description="Helical" evidence="7">
    <location>
        <begin position="216"/>
        <end position="234"/>
    </location>
</feature>
<comment type="caution">
    <text evidence="8">The sequence shown here is derived from an EMBL/GenBank/DDBJ whole genome shotgun (WGS) entry which is preliminary data.</text>
</comment>
<keyword evidence="4 7" id="KW-1133">Transmembrane helix</keyword>
<dbReference type="CDD" id="cd10336">
    <property type="entry name" value="SLC6sbd_Tyt1-Like"/>
    <property type="match status" value="1"/>
</dbReference>
<evidence type="ECO:0000256" key="1">
    <source>
        <dbReference type="ARBA" id="ARBA00004141"/>
    </source>
</evidence>
<dbReference type="GO" id="GO:0016020">
    <property type="term" value="C:membrane"/>
    <property type="evidence" value="ECO:0007669"/>
    <property type="project" value="UniProtKB-SubCell"/>
</dbReference>
<feature type="transmembrane region" description="Helical" evidence="7">
    <location>
        <begin position="98"/>
        <end position="116"/>
    </location>
</feature>
<feature type="transmembrane region" description="Helical" evidence="7">
    <location>
        <begin position="348"/>
        <end position="368"/>
    </location>
</feature>
<feature type="transmembrane region" description="Helical" evidence="7">
    <location>
        <begin position="144"/>
        <end position="164"/>
    </location>
</feature>
<dbReference type="Pfam" id="PF00209">
    <property type="entry name" value="SNF"/>
    <property type="match status" value="2"/>
</dbReference>
<dbReference type="PANTHER" id="PTHR42948:SF1">
    <property type="entry name" value="TRANSPORTER"/>
    <property type="match status" value="1"/>
</dbReference>
<reference evidence="8" key="1">
    <citation type="submission" date="2021-02" db="EMBL/GenBank/DDBJ databases">
        <title>Infant gut strain persistence is associated with maternal origin, phylogeny, and functional potential including surface adhesion and iron acquisition.</title>
        <authorList>
            <person name="Lou Y.C."/>
        </authorList>
    </citation>
    <scope>NUCLEOTIDE SEQUENCE</scope>
    <source>
        <strain evidence="8">L3_106_000M1_dasL3_106_000M1_concoct_15</strain>
    </source>
</reference>
<dbReference type="NCBIfam" id="NF037979">
    <property type="entry name" value="Na_transp"/>
    <property type="match status" value="1"/>
</dbReference>
<dbReference type="PRINTS" id="PR00176">
    <property type="entry name" value="NANEUSMPORT"/>
</dbReference>
<dbReference type="AlphaFoldDB" id="A0A943EHV3"/>
<evidence type="ECO:0000256" key="7">
    <source>
        <dbReference type="SAM" id="Phobius"/>
    </source>
</evidence>
<dbReference type="InterPro" id="IPR037272">
    <property type="entry name" value="SNS_sf"/>
</dbReference>
<feature type="transmembrane region" description="Helical" evidence="7">
    <location>
        <begin position="388"/>
        <end position="412"/>
    </location>
</feature>
<feature type="transmembrane region" description="Helical" evidence="7">
    <location>
        <begin position="255"/>
        <end position="282"/>
    </location>
</feature>
<dbReference type="PANTHER" id="PTHR42948">
    <property type="entry name" value="TRANSPORTER"/>
    <property type="match status" value="1"/>
</dbReference>
<evidence type="ECO:0000256" key="4">
    <source>
        <dbReference type="ARBA" id="ARBA00022989"/>
    </source>
</evidence>
<feature type="transmembrane region" description="Helical" evidence="7">
    <location>
        <begin position="176"/>
        <end position="196"/>
    </location>
</feature>
<accession>A0A943EHV3</accession>
<keyword evidence="5 7" id="KW-0472">Membrane</keyword>
<keyword evidence="6" id="KW-0769">Symport</keyword>
<evidence type="ECO:0000313" key="8">
    <source>
        <dbReference type="EMBL" id="MBS5520123.1"/>
    </source>
</evidence>
<dbReference type="Proteomes" id="UP000754226">
    <property type="component" value="Unassembled WGS sequence"/>
</dbReference>
<evidence type="ECO:0000256" key="6">
    <source>
        <dbReference type="RuleBase" id="RU003732"/>
    </source>
</evidence>
<dbReference type="EMBL" id="JAGZCZ010000008">
    <property type="protein sequence ID" value="MBS5520123.1"/>
    <property type="molecule type" value="Genomic_DNA"/>
</dbReference>
<evidence type="ECO:0000256" key="3">
    <source>
        <dbReference type="ARBA" id="ARBA00022692"/>
    </source>
</evidence>
<proteinExistence type="inferred from homology"/>
<dbReference type="PROSITE" id="PS50267">
    <property type="entry name" value="NA_NEUROTRAN_SYMP_3"/>
    <property type="match status" value="1"/>
</dbReference>
<keyword evidence="3 6" id="KW-0812">Transmembrane</keyword>
<name>A0A943EHV3_9FIRM</name>
<organism evidence="8 9">
    <name type="scientific">Acidaminococcus intestini</name>
    <dbReference type="NCBI Taxonomy" id="187327"/>
    <lineage>
        <taxon>Bacteria</taxon>
        <taxon>Bacillati</taxon>
        <taxon>Bacillota</taxon>
        <taxon>Negativicutes</taxon>
        <taxon>Acidaminococcales</taxon>
        <taxon>Acidaminococcaceae</taxon>
        <taxon>Acidaminococcus</taxon>
    </lineage>
</organism>
<dbReference type="GO" id="GO:0015293">
    <property type="term" value="F:symporter activity"/>
    <property type="evidence" value="ECO:0007669"/>
    <property type="project" value="UniProtKB-KW"/>
</dbReference>
<feature type="transmembrane region" description="Helical" evidence="7">
    <location>
        <begin position="37"/>
        <end position="60"/>
    </location>
</feature>
<feature type="transmembrane region" description="Helical" evidence="7">
    <location>
        <begin position="12"/>
        <end position="31"/>
    </location>
</feature>
<feature type="transmembrane region" description="Helical" evidence="7">
    <location>
        <begin position="302"/>
        <end position="328"/>
    </location>
</feature>